<feature type="coiled-coil region" evidence="1">
    <location>
        <begin position="33"/>
        <end position="61"/>
    </location>
</feature>
<reference evidence="2 3" key="1">
    <citation type="submission" date="2008-10" db="EMBL/GenBank/DDBJ databases">
        <title>Genome sequence of Bacillus cereus G9842.</title>
        <authorList>
            <person name="Dodson R.J."/>
            <person name="Durkin A.S."/>
            <person name="Rosovitz M.J."/>
            <person name="Rasko D.A."/>
            <person name="Hoffmaster A."/>
            <person name="Ravel J."/>
            <person name="Sutton G."/>
        </authorList>
    </citation>
    <scope>NUCLEOTIDE SEQUENCE [LARGE SCALE GENOMIC DNA]</scope>
    <source>
        <strain evidence="2 3">G9842</strain>
        <plasmid evidence="2 3">pG9842_140</plasmid>
    </source>
</reference>
<dbReference type="HOGENOM" id="CLU_2876116_0_0_9"/>
<evidence type="ECO:0000313" key="3">
    <source>
        <dbReference type="Proteomes" id="UP000006744"/>
    </source>
</evidence>
<accession>B7IZF4</accession>
<dbReference type="RefSeq" id="WP_000718622.1">
    <property type="nucleotide sequence ID" value="NC_011774.1"/>
</dbReference>
<protein>
    <submittedName>
        <fullName evidence="2">Uncharacterized protein</fullName>
    </submittedName>
</protein>
<name>B7IZF4_BACC2</name>
<dbReference type="KEGG" id="bcg:BCG9842_A0081"/>
<organism evidence="2 3">
    <name type="scientific">Bacillus cereus (strain G9842)</name>
    <dbReference type="NCBI Taxonomy" id="405531"/>
    <lineage>
        <taxon>Bacteria</taxon>
        <taxon>Bacillati</taxon>
        <taxon>Bacillota</taxon>
        <taxon>Bacilli</taxon>
        <taxon>Bacillales</taxon>
        <taxon>Bacillaceae</taxon>
        <taxon>Bacillus</taxon>
        <taxon>Bacillus cereus group</taxon>
    </lineage>
</organism>
<dbReference type="AlphaFoldDB" id="B7IZF4"/>
<evidence type="ECO:0000313" key="2">
    <source>
        <dbReference type="EMBL" id="ACK98743.1"/>
    </source>
</evidence>
<dbReference type="Proteomes" id="UP000006744">
    <property type="component" value="Plasmid pG9842_140"/>
</dbReference>
<dbReference type="EMBL" id="CP001188">
    <property type="protein sequence ID" value="ACK98743.1"/>
    <property type="molecule type" value="Genomic_DNA"/>
</dbReference>
<geneLocation type="plasmid" evidence="2 3">
    <name>pG9842_140</name>
</geneLocation>
<keyword evidence="2" id="KW-0614">Plasmid</keyword>
<keyword evidence="1" id="KW-0175">Coiled coil</keyword>
<evidence type="ECO:0000256" key="1">
    <source>
        <dbReference type="SAM" id="Coils"/>
    </source>
</evidence>
<sequence>MAAEKLVARIRKDDHLIREHFDKIKTSDHPYEIRRLLEKAIKIEQEEQELIEKVKKQLELDAE</sequence>
<gene>
    <name evidence="2" type="ordered locus">BCG9842_A0081</name>
</gene>
<proteinExistence type="predicted"/>